<feature type="chain" id="PRO_5046151462" description="Lipoprotein" evidence="1">
    <location>
        <begin position="21"/>
        <end position="97"/>
    </location>
</feature>
<name>A0ABR8T1C4_9BACL</name>
<reference evidence="2 3" key="1">
    <citation type="submission" date="2020-08" db="EMBL/GenBank/DDBJ databases">
        <title>A Genomic Blueprint of the Chicken Gut Microbiome.</title>
        <authorList>
            <person name="Gilroy R."/>
            <person name="Ravi A."/>
            <person name="Getino M."/>
            <person name="Pursley I."/>
            <person name="Horton D.L."/>
            <person name="Alikhan N.-F."/>
            <person name="Baker D."/>
            <person name="Gharbi K."/>
            <person name="Hall N."/>
            <person name="Watson M."/>
            <person name="Adriaenssens E.M."/>
            <person name="Foster-Nyarko E."/>
            <person name="Jarju S."/>
            <person name="Secka A."/>
            <person name="Antonio M."/>
            <person name="Oren A."/>
            <person name="Chaudhuri R."/>
            <person name="La Ragione R.M."/>
            <person name="Hildebrand F."/>
            <person name="Pallen M.J."/>
        </authorList>
    </citation>
    <scope>NUCLEOTIDE SEQUENCE [LARGE SCALE GENOMIC DNA]</scope>
    <source>
        <strain evidence="2 3">Sa2BVA9</strain>
    </source>
</reference>
<evidence type="ECO:0000313" key="2">
    <source>
        <dbReference type="EMBL" id="MBD7969492.1"/>
    </source>
</evidence>
<dbReference type="PROSITE" id="PS51257">
    <property type="entry name" value="PROKAR_LIPOPROTEIN"/>
    <property type="match status" value="1"/>
</dbReference>
<protein>
    <recommendedName>
        <fullName evidence="4">Lipoprotein</fullName>
    </recommendedName>
</protein>
<keyword evidence="1" id="KW-0732">Signal</keyword>
<accession>A0ABR8T1C4</accession>
<evidence type="ECO:0000256" key="1">
    <source>
        <dbReference type="SAM" id="SignalP"/>
    </source>
</evidence>
<organism evidence="2 3">
    <name type="scientific">Paenibacillus gallinarum</name>
    <dbReference type="NCBI Taxonomy" id="2762232"/>
    <lineage>
        <taxon>Bacteria</taxon>
        <taxon>Bacillati</taxon>
        <taxon>Bacillota</taxon>
        <taxon>Bacilli</taxon>
        <taxon>Bacillales</taxon>
        <taxon>Paenibacillaceae</taxon>
        <taxon>Paenibacillus</taxon>
    </lineage>
</organism>
<evidence type="ECO:0008006" key="4">
    <source>
        <dbReference type="Google" id="ProtNLM"/>
    </source>
</evidence>
<dbReference type="RefSeq" id="WP_191801598.1">
    <property type="nucleotide sequence ID" value="NZ_JACSQL010000007.1"/>
</dbReference>
<feature type="signal peptide" evidence="1">
    <location>
        <begin position="1"/>
        <end position="20"/>
    </location>
</feature>
<gene>
    <name evidence="2" type="ORF">H9647_15605</name>
</gene>
<dbReference type="Proteomes" id="UP000608071">
    <property type="component" value="Unassembled WGS sequence"/>
</dbReference>
<keyword evidence="3" id="KW-1185">Reference proteome</keyword>
<evidence type="ECO:0000313" key="3">
    <source>
        <dbReference type="Proteomes" id="UP000608071"/>
    </source>
</evidence>
<dbReference type="EMBL" id="JACSQL010000007">
    <property type="protein sequence ID" value="MBD7969492.1"/>
    <property type="molecule type" value="Genomic_DNA"/>
</dbReference>
<sequence>MRNLLSIFLLAVLLSGCVSEQDLTLETATSRALDKVPGCGNDLETFNKVNESQEKGNGFVITIQQDCEPKDGEGPQMRSDYTYYVTLNEVKIVKDHN</sequence>
<comment type="caution">
    <text evidence="2">The sequence shown here is derived from an EMBL/GenBank/DDBJ whole genome shotgun (WGS) entry which is preliminary data.</text>
</comment>
<proteinExistence type="predicted"/>